<protein>
    <submittedName>
        <fullName evidence="1">3514_t:CDS:1</fullName>
    </submittedName>
</protein>
<dbReference type="OrthoDB" id="2354161at2759"/>
<dbReference type="Proteomes" id="UP000789831">
    <property type="component" value="Unassembled WGS sequence"/>
</dbReference>
<proteinExistence type="predicted"/>
<dbReference type="AlphaFoldDB" id="A0A9N9GJT7"/>
<reference evidence="1" key="1">
    <citation type="submission" date="2021-06" db="EMBL/GenBank/DDBJ databases">
        <authorList>
            <person name="Kallberg Y."/>
            <person name="Tangrot J."/>
            <person name="Rosling A."/>
        </authorList>
    </citation>
    <scope>NUCLEOTIDE SEQUENCE</scope>
    <source>
        <strain evidence="1">MT106</strain>
    </source>
</reference>
<evidence type="ECO:0000313" key="2">
    <source>
        <dbReference type="Proteomes" id="UP000789831"/>
    </source>
</evidence>
<gene>
    <name evidence="1" type="ORF">AGERDE_LOCUS9822</name>
</gene>
<feature type="non-terminal residue" evidence="1">
    <location>
        <position position="111"/>
    </location>
</feature>
<keyword evidence="2" id="KW-1185">Reference proteome</keyword>
<accession>A0A9N9GJT7</accession>
<evidence type="ECO:0000313" key="1">
    <source>
        <dbReference type="EMBL" id="CAG8615764.1"/>
    </source>
</evidence>
<sequence>MGCFRDDLERDIRLYREGIKRNEDTRKYHKFLTDRERLVGEELLRRSILKSGLSIAWLDNLMEEWEKIHTQFRDSSVLAQQLTLGLRDVTASSFEWSDPLANQIIDDSSDL</sequence>
<name>A0A9N9GJT7_9GLOM</name>
<comment type="caution">
    <text evidence="1">The sequence shown here is derived from an EMBL/GenBank/DDBJ whole genome shotgun (WGS) entry which is preliminary data.</text>
</comment>
<dbReference type="EMBL" id="CAJVPL010002626">
    <property type="protein sequence ID" value="CAG8615764.1"/>
    <property type="molecule type" value="Genomic_DNA"/>
</dbReference>
<organism evidence="1 2">
    <name type="scientific">Ambispora gerdemannii</name>
    <dbReference type="NCBI Taxonomy" id="144530"/>
    <lineage>
        <taxon>Eukaryota</taxon>
        <taxon>Fungi</taxon>
        <taxon>Fungi incertae sedis</taxon>
        <taxon>Mucoromycota</taxon>
        <taxon>Glomeromycotina</taxon>
        <taxon>Glomeromycetes</taxon>
        <taxon>Archaeosporales</taxon>
        <taxon>Ambisporaceae</taxon>
        <taxon>Ambispora</taxon>
    </lineage>
</organism>